<dbReference type="InterPro" id="IPR018062">
    <property type="entry name" value="HTH_AraC-typ_CS"/>
</dbReference>
<dbReference type="InterPro" id="IPR003313">
    <property type="entry name" value="AraC-bd"/>
</dbReference>
<dbReference type="CDD" id="cd06124">
    <property type="entry name" value="cupin_NimR-like_N"/>
    <property type="match status" value="1"/>
</dbReference>
<comment type="caution">
    <text evidence="8">The sequence shown here is derived from an EMBL/GenBank/DDBJ whole genome shotgun (WGS) entry which is preliminary data.</text>
</comment>
<dbReference type="RefSeq" id="WP_133740257.1">
    <property type="nucleotide sequence ID" value="NZ_SNYN01000002.1"/>
</dbReference>
<evidence type="ECO:0000256" key="4">
    <source>
        <dbReference type="ARBA" id="ARBA00023163"/>
    </source>
</evidence>
<evidence type="ECO:0000256" key="6">
    <source>
        <dbReference type="ARBA" id="ARBA00079449"/>
    </source>
</evidence>
<dbReference type="PANTHER" id="PTHR11019">
    <property type="entry name" value="HTH-TYPE TRANSCRIPTIONAL REGULATOR NIMR"/>
    <property type="match status" value="1"/>
</dbReference>
<gene>
    <name evidence="8" type="ORF">EV190_10286</name>
</gene>
<organism evidence="8 9">
    <name type="scientific">Actinorugispora endophytica</name>
    <dbReference type="NCBI Taxonomy" id="1605990"/>
    <lineage>
        <taxon>Bacteria</taxon>
        <taxon>Bacillati</taxon>
        <taxon>Actinomycetota</taxon>
        <taxon>Actinomycetes</taxon>
        <taxon>Streptosporangiales</taxon>
        <taxon>Nocardiopsidaceae</taxon>
        <taxon>Actinorugispora</taxon>
    </lineage>
</organism>
<evidence type="ECO:0000313" key="9">
    <source>
        <dbReference type="Proteomes" id="UP000295281"/>
    </source>
</evidence>
<evidence type="ECO:0000313" key="8">
    <source>
        <dbReference type="EMBL" id="TDQ54253.1"/>
    </source>
</evidence>
<evidence type="ECO:0000259" key="7">
    <source>
        <dbReference type="PROSITE" id="PS01124"/>
    </source>
</evidence>
<sequence>MGTSGRVGAAATRRKGASVVVRPAVPFDPDAEIPFVIATEADVPSHEVEWEPHAHPVHELVWVRRGVMSVRVGRRVWALPNSVGLWIPAGTVHGGRLSAGAEFHASYFSPSSSTFAPEAPVSVRLGPLLHELLVFLADTKIPDSGRGHAEKLVFELLEPSAHPLDLPLPLDPRIEPIASHLVDDPADQRSLDDWAAVTGLSTRTLARAFLASTGHSFGRWRQTLRVHVALALLSSGLSVSETAEAVGYGTPSSFIDVFRRATGTTPGQYRQTAL</sequence>
<feature type="domain" description="HTH araC/xylS-type" evidence="7">
    <location>
        <begin position="175"/>
        <end position="272"/>
    </location>
</feature>
<dbReference type="InterPro" id="IPR020449">
    <property type="entry name" value="Tscrpt_reg_AraC-type_HTH"/>
</dbReference>
<reference evidence="8 9" key="1">
    <citation type="submission" date="2019-03" db="EMBL/GenBank/DDBJ databases">
        <title>Genomic Encyclopedia of Type Strains, Phase IV (KMG-IV): sequencing the most valuable type-strain genomes for metagenomic binning, comparative biology and taxonomic classification.</title>
        <authorList>
            <person name="Goeker M."/>
        </authorList>
    </citation>
    <scope>NUCLEOTIDE SEQUENCE [LARGE SCALE GENOMIC DNA]</scope>
    <source>
        <strain evidence="8 9">DSM 46770</strain>
    </source>
</reference>
<dbReference type="SMART" id="SM00342">
    <property type="entry name" value="HTH_ARAC"/>
    <property type="match status" value="1"/>
</dbReference>
<keyword evidence="2" id="KW-0805">Transcription regulation</keyword>
<keyword evidence="1" id="KW-0678">Repressor</keyword>
<accession>A0A4R6V2Q2</accession>
<dbReference type="Pfam" id="PF02311">
    <property type="entry name" value="AraC_binding"/>
    <property type="match status" value="1"/>
</dbReference>
<dbReference type="GO" id="GO:0043565">
    <property type="term" value="F:sequence-specific DNA binding"/>
    <property type="evidence" value="ECO:0007669"/>
    <property type="project" value="InterPro"/>
</dbReference>
<evidence type="ECO:0000256" key="1">
    <source>
        <dbReference type="ARBA" id="ARBA00022491"/>
    </source>
</evidence>
<proteinExistence type="predicted"/>
<dbReference type="Proteomes" id="UP000295281">
    <property type="component" value="Unassembled WGS sequence"/>
</dbReference>
<keyword evidence="4" id="KW-0804">Transcription</keyword>
<name>A0A4R6V2Q2_9ACTN</name>
<dbReference type="FunFam" id="1.10.10.60:FF:000132">
    <property type="entry name" value="AraC family transcriptional regulator"/>
    <property type="match status" value="1"/>
</dbReference>
<evidence type="ECO:0000256" key="3">
    <source>
        <dbReference type="ARBA" id="ARBA00023125"/>
    </source>
</evidence>
<dbReference type="PRINTS" id="PR00032">
    <property type="entry name" value="HTHARAC"/>
</dbReference>
<dbReference type="SUPFAM" id="SSF46689">
    <property type="entry name" value="Homeodomain-like"/>
    <property type="match status" value="1"/>
</dbReference>
<dbReference type="OrthoDB" id="2039152at2"/>
<dbReference type="AlphaFoldDB" id="A0A4R6V2Q2"/>
<evidence type="ECO:0000256" key="2">
    <source>
        <dbReference type="ARBA" id="ARBA00023015"/>
    </source>
</evidence>
<dbReference type="PROSITE" id="PS01124">
    <property type="entry name" value="HTH_ARAC_FAMILY_2"/>
    <property type="match status" value="1"/>
</dbReference>
<keyword evidence="9" id="KW-1185">Reference proteome</keyword>
<dbReference type="PROSITE" id="PS00041">
    <property type="entry name" value="HTH_ARAC_FAMILY_1"/>
    <property type="match status" value="1"/>
</dbReference>
<evidence type="ECO:0000256" key="5">
    <source>
        <dbReference type="ARBA" id="ARBA00074140"/>
    </source>
</evidence>
<dbReference type="InterPro" id="IPR009057">
    <property type="entry name" value="Homeodomain-like_sf"/>
</dbReference>
<protein>
    <recommendedName>
        <fullName evidence="5">HTH-type transcriptional regulator RipA</fullName>
    </recommendedName>
    <alternativeName>
        <fullName evidence="6">Repressor of iron proteins A</fullName>
    </alternativeName>
</protein>
<dbReference type="SUPFAM" id="SSF51182">
    <property type="entry name" value="RmlC-like cupins"/>
    <property type="match status" value="1"/>
</dbReference>
<keyword evidence="3 8" id="KW-0238">DNA-binding</keyword>
<dbReference type="PANTHER" id="PTHR11019:SF199">
    <property type="entry name" value="HTH-TYPE TRANSCRIPTIONAL REGULATOR NIMR"/>
    <property type="match status" value="1"/>
</dbReference>
<dbReference type="EMBL" id="SNYN01000002">
    <property type="protein sequence ID" value="TDQ54253.1"/>
    <property type="molecule type" value="Genomic_DNA"/>
</dbReference>
<dbReference type="GO" id="GO:0003700">
    <property type="term" value="F:DNA-binding transcription factor activity"/>
    <property type="evidence" value="ECO:0007669"/>
    <property type="project" value="InterPro"/>
</dbReference>
<dbReference type="Pfam" id="PF12833">
    <property type="entry name" value="HTH_18"/>
    <property type="match status" value="1"/>
</dbReference>
<dbReference type="InterPro" id="IPR011051">
    <property type="entry name" value="RmlC_Cupin_sf"/>
</dbReference>
<dbReference type="Gene3D" id="1.10.10.60">
    <property type="entry name" value="Homeodomain-like"/>
    <property type="match status" value="2"/>
</dbReference>
<dbReference type="InterPro" id="IPR018060">
    <property type="entry name" value="HTH_AraC"/>
</dbReference>